<dbReference type="PANTHER" id="PTHR19211">
    <property type="entry name" value="ATP-BINDING TRANSPORT PROTEIN-RELATED"/>
    <property type="match status" value="1"/>
</dbReference>
<dbReference type="RefSeq" id="WP_326121210.1">
    <property type="nucleotide sequence ID" value="NZ_JARSFG010000003.1"/>
</dbReference>
<evidence type="ECO:0000313" key="6">
    <source>
        <dbReference type="EMBL" id="MEC1176996.1"/>
    </source>
</evidence>
<protein>
    <submittedName>
        <fullName evidence="6">ABC-F type ribosomal protection protein</fullName>
    </submittedName>
</protein>
<evidence type="ECO:0000259" key="5">
    <source>
        <dbReference type="PROSITE" id="PS50893"/>
    </source>
</evidence>
<comment type="caution">
    <text evidence="6">The sequence shown here is derived from an EMBL/GenBank/DDBJ whole genome shotgun (WGS) entry which is preliminary data.</text>
</comment>
<evidence type="ECO:0000313" key="7">
    <source>
        <dbReference type="Proteomes" id="UP001344888"/>
    </source>
</evidence>
<dbReference type="PROSITE" id="PS50893">
    <property type="entry name" value="ABC_TRANSPORTER_2"/>
    <property type="match status" value="2"/>
</dbReference>
<reference evidence="6 7" key="1">
    <citation type="submission" date="2023-03" db="EMBL/GenBank/DDBJ databases">
        <title>Bacillus Genome Sequencing.</title>
        <authorList>
            <person name="Dunlap C."/>
        </authorList>
    </citation>
    <scope>NUCLEOTIDE SEQUENCE [LARGE SCALE GENOMIC DNA]</scope>
    <source>
        <strain evidence="6 7">B-59205</strain>
    </source>
</reference>
<dbReference type="Pfam" id="PF00005">
    <property type="entry name" value="ABC_tran"/>
    <property type="match status" value="3"/>
</dbReference>
<keyword evidence="7" id="KW-1185">Reference proteome</keyword>
<dbReference type="PANTHER" id="PTHR19211:SF100">
    <property type="entry name" value="RIBOSOME PROTECTION PROTEIN VMLR"/>
    <property type="match status" value="1"/>
</dbReference>
<dbReference type="InterPro" id="IPR003439">
    <property type="entry name" value="ABC_transporter-like_ATP-bd"/>
</dbReference>
<keyword evidence="4" id="KW-0175">Coiled coil</keyword>
<dbReference type="EMBL" id="JARSFG010000003">
    <property type="protein sequence ID" value="MEC1176996.1"/>
    <property type="molecule type" value="Genomic_DNA"/>
</dbReference>
<evidence type="ECO:0000256" key="2">
    <source>
        <dbReference type="ARBA" id="ARBA00022741"/>
    </source>
</evidence>
<feature type="domain" description="ABC transporter" evidence="5">
    <location>
        <begin position="291"/>
        <end position="502"/>
    </location>
</feature>
<evidence type="ECO:0000256" key="1">
    <source>
        <dbReference type="ARBA" id="ARBA00022737"/>
    </source>
</evidence>
<dbReference type="InterPro" id="IPR050611">
    <property type="entry name" value="ABCF"/>
</dbReference>
<name>A0AAW9NQE9_9BACL</name>
<organism evidence="6 7">
    <name type="scientific">Metasolibacillus meyeri</name>
    <dbReference type="NCBI Taxonomy" id="1071052"/>
    <lineage>
        <taxon>Bacteria</taxon>
        <taxon>Bacillati</taxon>
        <taxon>Bacillota</taxon>
        <taxon>Bacilli</taxon>
        <taxon>Bacillales</taxon>
        <taxon>Caryophanaceae</taxon>
        <taxon>Metasolibacillus</taxon>
    </lineage>
</organism>
<proteinExistence type="predicted"/>
<evidence type="ECO:0000256" key="4">
    <source>
        <dbReference type="SAM" id="Coils"/>
    </source>
</evidence>
<dbReference type="Pfam" id="PF12848">
    <property type="entry name" value="ABC_tran_Xtn"/>
    <property type="match status" value="1"/>
</dbReference>
<dbReference type="SMART" id="SM00382">
    <property type="entry name" value="AAA"/>
    <property type="match status" value="2"/>
</dbReference>
<feature type="coiled-coil region" evidence="4">
    <location>
        <begin position="241"/>
        <end position="268"/>
    </location>
</feature>
<accession>A0AAW9NQE9</accession>
<dbReference type="Proteomes" id="UP001344888">
    <property type="component" value="Unassembled WGS sequence"/>
</dbReference>
<keyword evidence="1" id="KW-0677">Repeat</keyword>
<evidence type="ECO:0000256" key="3">
    <source>
        <dbReference type="ARBA" id="ARBA00022840"/>
    </source>
</evidence>
<dbReference type="CDD" id="cd03221">
    <property type="entry name" value="ABCF_EF-3"/>
    <property type="match status" value="2"/>
</dbReference>
<gene>
    <name evidence="6" type="primary">abc-f</name>
    <name evidence="6" type="ORF">P9B03_00740</name>
</gene>
<feature type="domain" description="ABC transporter" evidence="5">
    <location>
        <begin position="5"/>
        <end position="199"/>
    </location>
</feature>
<sequence length="541" mass="61473">MIELLKIHDAMMELEQGVLFQNVKLSLAEGDVVGIVGKNGAGKSTLLHLLNGDLELSAGSLQWQRRVTPLYIVQEQEVYDELLHADAALLAKWRVPSNEYATLSGGEKLKLRLATGFSKAKDVLLLDEPTNHLDEASIQLLVEQIKAYKGTLVVASHDRAFLDKVATKIWAIENKGIRAYNGNYTHYKKVRAAERKAQQHAYEQQQKKIERIEGQLTNLTSWSNKAHAQSTKQEGFKEYHRVKAKRTDAQIKSKRKRLEQELSEAKVEQVAKPYEVKFEINATAKRGKRFLEVTGIEKHIAGRLLFKSKHFTILHGEKVALVGQNGAGKTTFLQMVMGKESYHGKLWLSPTATIGYLSQNVFDLPLASTPAQIFQRETFEERSLVQHLMKQLGFTATHWQNPIQTMSMGERVKLKLMQFILQNKDVLLLDEPTNHLDIASREQLELTLKQFKGTILAVSHDHYFLQQITDEQLLIQDGLLTKYRAKQEIQQDNSASLLALETERQAVLGKLSLARIGSAEYMELDQRFNELTKEINVLKRS</sequence>
<dbReference type="SUPFAM" id="SSF52540">
    <property type="entry name" value="P-loop containing nucleoside triphosphate hydrolases"/>
    <property type="match status" value="2"/>
</dbReference>
<dbReference type="InterPro" id="IPR003593">
    <property type="entry name" value="AAA+_ATPase"/>
</dbReference>
<dbReference type="GO" id="GO:0005524">
    <property type="term" value="F:ATP binding"/>
    <property type="evidence" value="ECO:0007669"/>
    <property type="project" value="UniProtKB-KW"/>
</dbReference>
<dbReference type="GO" id="GO:0016887">
    <property type="term" value="F:ATP hydrolysis activity"/>
    <property type="evidence" value="ECO:0007669"/>
    <property type="project" value="InterPro"/>
</dbReference>
<dbReference type="AlphaFoldDB" id="A0AAW9NQE9"/>
<dbReference type="InterPro" id="IPR027417">
    <property type="entry name" value="P-loop_NTPase"/>
</dbReference>
<dbReference type="NCBIfam" id="NF000355">
    <property type="entry name" value="ribo_prot_ABC_F"/>
    <property type="match status" value="1"/>
</dbReference>
<dbReference type="InterPro" id="IPR032781">
    <property type="entry name" value="ABC_tran_Xtn"/>
</dbReference>
<keyword evidence="2" id="KW-0547">Nucleotide-binding</keyword>
<keyword evidence="3" id="KW-0067">ATP-binding</keyword>
<dbReference type="Gene3D" id="3.40.50.300">
    <property type="entry name" value="P-loop containing nucleotide triphosphate hydrolases"/>
    <property type="match status" value="3"/>
</dbReference>